<dbReference type="KEGG" id="aswu:HUW51_17160"/>
<organism evidence="1 2">
    <name type="scientific">Adhaeribacter swui</name>
    <dbReference type="NCBI Taxonomy" id="2086471"/>
    <lineage>
        <taxon>Bacteria</taxon>
        <taxon>Pseudomonadati</taxon>
        <taxon>Bacteroidota</taxon>
        <taxon>Cytophagia</taxon>
        <taxon>Cytophagales</taxon>
        <taxon>Hymenobacteraceae</taxon>
        <taxon>Adhaeribacter</taxon>
    </lineage>
</organism>
<protein>
    <submittedName>
        <fullName evidence="1">Uncharacterized protein</fullName>
    </submittedName>
</protein>
<name>A0A7G7GB33_9BACT</name>
<evidence type="ECO:0000313" key="1">
    <source>
        <dbReference type="EMBL" id="QNF34367.1"/>
    </source>
</evidence>
<evidence type="ECO:0000313" key="2">
    <source>
        <dbReference type="Proteomes" id="UP000515237"/>
    </source>
</evidence>
<dbReference type="AlphaFoldDB" id="A0A7G7GB33"/>
<dbReference type="RefSeq" id="WP_185270848.1">
    <property type="nucleotide sequence ID" value="NZ_CP055156.1"/>
</dbReference>
<proteinExistence type="predicted"/>
<dbReference type="Proteomes" id="UP000515237">
    <property type="component" value="Chromosome"/>
</dbReference>
<reference evidence="1 2" key="1">
    <citation type="journal article" date="2018" name="Int. J. Syst. Evol. Microbiol.">
        <title>Adhaeribacter swui sp. nov., isolated from wet mud.</title>
        <authorList>
            <person name="Kim D.U."/>
            <person name="Kim K.W."/>
            <person name="Kang M.S."/>
            <person name="Kim J.Y."/>
            <person name="Jang J.H."/>
            <person name="Kim M.K."/>
        </authorList>
    </citation>
    <scope>NUCLEOTIDE SEQUENCE [LARGE SCALE GENOMIC DNA]</scope>
    <source>
        <strain evidence="1 2">KCTC 52873</strain>
    </source>
</reference>
<keyword evidence="2" id="KW-1185">Reference proteome</keyword>
<accession>A0A7G7GB33</accession>
<sequence length="268" mass="31231">MHLVELKYENKHLKKQVPASWNELTSKQLLRVVTALLTIRNKSQLKFNLVEILLQVKTSFLILCSDEQLVNLIRLTRFVTSGGLLTKQLLPVVSVGKWRKFYGPASNFRNLLFLEFIFADTYFIAWSKKQNEELLNKFIACLYRERTWFHFVKKNLASYTGDNRQAFNSHLVADRAQHISKLPPEVKQAIVLWYRGCRQELEKNFPLVFSGDNQDKAQKSGWDDVLRHIAGNVHQVEATGQAMARNVFAFMEDKLDQAEQARNKNQRF</sequence>
<gene>
    <name evidence="1" type="ORF">HUW51_17160</name>
</gene>
<dbReference type="EMBL" id="CP055156">
    <property type="protein sequence ID" value="QNF34367.1"/>
    <property type="molecule type" value="Genomic_DNA"/>
</dbReference>